<dbReference type="Pfam" id="PF07669">
    <property type="entry name" value="Eco57I"/>
    <property type="match status" value="1"/>
</dbReference>
<gene>
    <name evidence="7" type="ORF">TZ86_00778</name>
</gene>
<dbReference type="GO" id="GO:0009007">
    <property type="term" value="F:site-specific DNA-methyltransferase (adenine-specific) activity"/>
    <property type="evidence" value="ECO:0007669"/>
    <property type="project" value="UniProtKB-EC"/>
</dbReference>
<dbReference type="EC" id="2.1.1.72" evidence="1"/>
<dbReference type="GO" id="GO:0006304">
    <property type="term" value="P:DNA modification"/>
    <property type="evidence" value="ECO:0007669"/>
    <property type="project" value="InterPro"/>
</dbReference>
<evidence type="ECO:0000256" key="2">
    <source>
        <dbReference type="ARBA" id="ARBA00022603"/>
    </source>
</evidence>
<reference evidence="7 8" key="1">
    <citation type="submission" date="2015-02" db="EMBL/GenBank/DDBJ databases">
        <title>Evolution of amylase-binding proteins of oral streptococcal species.</title>
        <authorList>
            <person name="Haase E.M."/>
        </authorList>
    </citation>
    <scope>NUCLEOTIDE SEQUENCE [LARGE SCALE GENOMIC DNA]</scope>
    <source>
        <strain evidence="7 8">G9B</strain>
    </source>
</reference>
<dbReference type="REBASE" id="114845">
    <property type="entry name" value="SgoG9BORF778P"/>
</dbReference>
<dbReference type="GO" id="GO:0003676">
    <property type="term" value="F:nucleic acid binding"/>
    <property type="evidence" value="ECO:0007669"/>
    <property type="project" value="InterPro"/>
</dbReference>
<keyword evidence="2" id="KW-0489">Methyltransferase</keyword>
<evidence type="ECO:0000259" key="6">
    <source>
        <dbReference type="Pfam" id="PF07669"/>
    </source>
</evidence>
<comment type="catalytic activity">
    <reaction evidence="5">
        <text>a 2'-deoxyadenosine in DNA + S-adenosyl-L-methionine = an N(6)-methyl-2'-deoxyadenosine in DNA + S-adenosyl-L-homocysteine + H(+)</text>
        <dbReference type="Rhea" id="RHEA:15197"/>
        <dbReference type="Rhea" id="RHEA-COMP:12418"/>
        <dbReference type="Rhea" id="RHEA-COMP:12419"/>
        <dbReference type="ChEBI" id="CHEBI:15378"/>
        <dbReference type="ChEBI" id="CHEBI:57856"/>
        <dbReference type="ChEBI" id="CHEBI:59789"/>
        <dbReference type="ChEBI" id="CHEBI:90615"/>
        <dbReference type="ChEBI" id="CHEBI:90616"/>
        <dbReference type="EC" id="2.1.1.72"/>
    </reaction>
</comment>
<protein>
    <recommendedName>
        <fullName evidence="1">site-specific DNA-methyltransferase (adenine-specific)</fullName>
        <ecNumber evidence="1">2.1.1.72</ecNumber>
    </recommendedName>
</protein>
<dbReference type="Gene3D" id="3.40.50.150">
    <property type="entry name" value="Vaccinia Virus protein VP39"/>
    <property type="match status" value="1"/>
</dbReference>
<dbReference type="InterPro" id="IPR029063">
    <property type="entry name" value="SAM-dependent_MTases_sf"/>
</dbReference>
<dbReference type="RefSeq" id="WP_045503550.1">
    <property type="nucleotide sequence ID" value="NZ_JYGL01000001.1"/>
</dbReference>
<evidence type="ECO:0000256" key="1">
    <source>
        <dbReference type="ARBA" id="ARBA00011900"/>
    </source>
</evidence>
<evidence type="ECO:0000313" key="7">
    <source>
        <dbReference type="EMBL" id="KJQ58933.1"/>
    </source>
</evidence>
<dbReference type="PANTHER" id="PTHR33841">
    <property type="entry name" value="DNA METHYLTRANSFERASE YEEA-RELATED"/>
    <property type="match status" value="1"/>
</dbReference>
<dbReference type="PRINTS" id="PR00507">
    <property type="entry name" value="N12N6MTFRASE"/>
</dbReference>
<dbReference type="InterPro" id="IPR002052">
    <property type="entry name" value="DNA_methylase_N6_adenine_CS"/>
</dbReference>
<dbReference type="GO" id="GO:0032259">
    <property type="term" value="P:methylation"/>
    <property type="evidence" value="ECO:0007669"/>
    <property type="project" value="UniProtKB-KW"/>
</dbReference>
<dbReference type="Proteomes" id="UP000033658">
    <property type="component" value="Unassembled WGS sequence"/>
</dbReference>
<comment type="caution">
    <text evidence="7">The sequence shown here is derived from an EMBL/GenBank/DDBJ whole genome shotgun (WGS) entry which is preliminary data.</text>
</comment>
<dbReference type="InterPro" id="IPR011639">
    <property type="entry name" value="MethylTrfase_TaqI-like_dom"/>
</dbReference>
<organism evidence="7 8">
    <name type="scientific">Streptococcus gordonii</name>
    <dbReference type="NCBI Taxonomy" id="1302"/>
    <lineage>
        <taxon>Bacteria</taxon>
        <taxon>Bacillati</taxon>
        <taxon>Bacillota</taxon>
        <taxon>Bacilli</taxon>
        <taxon>Lactobacillales</taxon>
        <taxon>Streptococcaceae</taxon>
        <taxon>Streptococcus</taxon>
    </lineage>
</organism>
<dbReference type="PANTHER" id="PTHR33841:SF4">
    <property type="entry name" value="RESTRICTION MODIFICATION SYSTEM DNA SPECIFICITY DOMAIN"/>
    <property type="match status" value="1"/>
</dbReference>
<evidence type="ECO:0000256" key="5">
    <source>
        <dbReference type="ARBA" id="ARBA00047942"/>
    </source>
</evidence>
<feature type="domain" description="Type II methyltransferase M.TaqI-like" evidence="6">
    <location>
        <begin position="482"/>
        <end position="735"/>
    </location>
</feature>
<keyword evidence="4" id="KW-0949">S-adenosyl-L-methionine</keyword>
<proteinExistence type="predicted"/>
<dbReference type="PROSITE" id="PS00092">
    <property type="entry name" value="N6_MTASE"/>
    <property type="match status" value="1"/>
</dbReference>
<evidence type="ECO:0000313" key="8">
    <source>
        <dbReference type="Proteomes" id="UP000033658"/>
    </source>
</evidence>
<keyword evidence="3" id="KW-0808">Transferase</keyword>
<sequence length="1111" mass="127581">MLNRYNEISKAIQDIKDELELSELESVMRSGRWQDLMIYLSDDIKTAALNANSESDVAFNFDKVLVKISEDILRPSGFDGYVPLRERQVDLINDSYTQTISKKGRIDSKYNSLIIEYKKPLSYKTIADFEKAEKQAIEYLNALNQEEQGDYAALVTDGLRYQFIEFTSGGISIEANKEFNEDALNRIIKSIIKLTVKTLDSKNLISDLLNVQNYGSNLINTLTKTIYESLKNMNGSTIISYESWLDNFGLSHEDASKQQAIEARRADLAKIVDKQDIKQDEEYKILFALQTSTAIIAMLIAYKAVSIVKGKKNEYSLKRIHDIGVRNSRIELYYIASGAISQQTKIHNLLEIGCFSWVFQEEQWSEEIYLAINNIIEVLLKYENMPEITEHTDDIFRELYMAIMPTSVRHSMGEYYTPKWLARNVITDGLRYVPVNRKDHVRILDTAAGSGTFPQQVILMKREIYKDEPKDSALDYILKEVVSIDANILAVILARINYFMAISDLIDSQKALYIPAFIGDSTVPTSDKISEDGEYFVSHLQGSNGKEIEFRVPINSVSDTEQFIETFQFLEDISEGAALDDIREALTKICTDSEQLEEMTQSWYSLQSNDLITPSIVSNIINYFLLCSLGKFDMLVGNPPWVDWKSLPSVHREKIKEACVSKNLFSGDGRTGGINLNICALLTTISIENWLHKDGVATVLMPQNLLFQQSYEGFRNLKISDNRTLYIQEIVDWEKSGHPFKPVQQLFCTYILSERQQDYFEGIPSKCIKIKKGIKLTNSSLNINSENFSDYFDVENKILGQTTPQRTAFTYAMSKEELKDFQLISGKTDYLGREGVEYYPQELQLFSLVEKTELETVKLETYQSKRSKYSIPIRRPEIEIKYLRPLIKGINISRFHVSDSEYIAAFPYDKTSPKIPINKTDLRKQSPLLFNYYKENRQYLELQTGYSDSIIGSKSAEYYALARTGHYSHAPWYVIFRDNTKWVSAVVGEIDTAWGGKKLPAFQNHCVSICERPDGKFITEDEAHYISAILNSHIVEDFILSTSDKRTFKIRIPVDIPVFDIKNTTHKKLSNLSKRAHEVYKDTEKVEKIRDNIDKLYICLLKEKKAEIDNH</sequence>
<dbReference type="EMBL" id="JYGL01000001">
    <property type="protein sequence ID" value="KJQ58933.1"/>
    <property type="molecule type" value="Genomic_DNA"/>
</dbReference>
<dbReference type="AlphaFoldDB" id="A0AAW3H881"/>
<dbReference type="SUPFAM" id="SSF53335">
    <property type="entry name" value="S-adenosyl-L-methionine-dependent methyltransferases"/>
    <property type="match status" value="1"/>
</dbReference>
<dbReference type="InterPro" id="IPR050953">
    <property type="entry name" value="N4_N6_ade-DNA_methylase"/>
</dbReference>
<accession>A0AAW3H881</accession>
<name>A0AAW3H881_STRGN</name>
<evidence type="ECO:0000256" key="3">
    <source>
        <dbReference type="ARBA" id="ARBA00022679"/>
    </source>
</evidence>
<evidence type="ECO:0000256" key="4">
    <source>
        <dbReference type="ARBA" id="ARBA00022691"/>
    </source>
</evidence>